<evidence type="ECO:0008006" key="16">
    <source>
        <dbReference type="Google" id="ProtNLM"/>
    </source>
</evidence>
<keyword evidence="8" id="KW-0915">Sodium</keyword>
<evidence type="ECO:0000256" key="4">
    <source>
        <dbReference type="ARBA" id="ARBA00022475"/>
    </source>
</evidence>
<evidence type="ECO:0000256" key="3">
    <source>
        <dbReference type="ARBA" id="ARBA00022448"/>
    </source>
</evidence>
<dbReference type="GO" id="GO:0005886">
    <property type="term" value="C:plasma membrane"/>
    <property type="evidence" value="ECO:0007669"/>
    <property type="project" value="UniProtKB-SubCell"/>
</dbReference>
<feature type="transmembrane region" description="Helical" evidence="14">
    <location>
        <begin position="21"/>
        <end position="42"/>
    </location>
</feature>
<sequence length="379" mass="40645">MGVSTISGFFAKRYNSPEAGIFSAAIVFLFLILYNVSVVKGMANSFEVLMGLPYWGGVLLSGLVIIFYVVLGGYLAVVWTSFIQAWVMIFSLLILTFRTIQAVGGLGAGMARLSEIDPGFVETPGVWGWAGLISFCLVVSLGVWGMPQLLIRFYSIKSTKTFRLGTVIVTVGAAIALLPYLTGALSRLLIEPELTGRAVDLAIPKLAGLVLNPWMAAVLLAGVVAAGMSTFAGILIIVSSSLVRDIYKSGLGRELSNERELFANRVVSVAVGLISLAIALRPPALILVLTGFSWAVIASTNLWPLLFGIYWKRASRLAAFVSMAGGALTALLWTWAKNPWGVHGFIAGSIVGLVLIVLLSLLKRWSPPAGHLERIWGEE</sequence>
<protein>
    <recommendedName>
        <fullName evidence="16">Sodium:solute symporter family protein</fullName>
    </recommendedName>
</protein>
<dbReference type="PROSITE" id="PS50283">
    <property type="entry name" value="NA_SOLUT_SYMP_3"/>
    <property type="match status" value="1"/>
</dbReference>
<dbReference type="GO" id="GO:0006814">
    <property type="term" value="P:sodium ion transport"/>
    <property type="evidence" value="ECO:0007669"/>
    <property type="project" value="UniProtKB-KW"/>
</dbReference>
<dbReference type="InterPro" id="IPR001734">
    <property type="entry name" value="Na/solute_symporter"/>
</dbReference>
<dbReference type="AlphaFoldDB" id="A0A7V2AUE5"/>
<comment type="catalytic activity">
    <reaction evidence="12">
        <text>L-proline(in) + Na(+)(in) = L-proline(out) + Na(+)(out)</text>
        <dbReference type="Rhea" id="RHEA:28967"/>
        <dbReference type="ChEBI" id="CHEBI:29101"/>
        <dbReference type="ChEBI" id="CHEBI:60039"/>
    </reaction>
</comment>
<evidence type="ECO:0000256" key="5">
    <source>
        <dbReference type="ARBA" id="ARBA00022692"/>
    </source>
</evidence>
<feature type="transmembrane region" description="Helical" evidence="14">
    <location>
        <begin position="317"/>
        <end position="336"/>
    </location>
</feature>
<dbReference type="GO" id="GO:0015293">
    <property type="term" value="F:symporter activity"/>
    <property type="evidence" value="ECO:0007669"/>
    <property type="project" value="UniProtKB-KW"/>
</dbReference>
<accession>A0A7V2AUE5</accession>
<evidence type="ECO:0000256" key="9">
    <source>
        <dbReference type="ARBA" id="ARBA00023065"/>
    </source>
</evidence>
<feature type="transmembrane region" description="Helical" evidence="14">
    <location>
        <begin position="54"/>
        <end position="78"/>
    </location>
</feature>
<dbReference type="Proteomes" id="UP000886069">
    <property type="component" value="Unassembled WGS sequence"/>
</dbReference>
<dbReference type="PANTHER" id="PTHR48086:SF3">
    <property type="entry name" value="SODIUM_PROLINE SYMPORTER"/>
    <property type="match status" value="1"/>
</dbReference>
<proteinExistence type="inferred from homology"/>
<evidence type="ECO:0000256" key="10">
    <source>
        <dbReference type="ARBA" id="ARBA00023136"/>
    </source>
</evidence>
<keyword evidence="9" id="KW-0406">Ion transport</keyword>
<evidence type="ECO:0000256" key="14">
    <source>
        <dbReference type="SAM" id="Phobius"/>
    </source>
</evidence>
<keyword evidence="4" id="KW-1003">Cell membrane</keyword>
<feature type="transmembrane region" description="Helical" evidence="14">
    <location>
        <begin position="85"/>
        <end position="106"/>
    </location>
</feature>
<evidence type="ECO:0000256" key="13">
    <source>
        <dbReference type="RuleBase" id="RU362091"/>
    </source>
</evidence>
<evidence type="ECO:0000256" key="6">
    <source>
        <dbReference type="ARBA" id="ARBA00022847"/>
    </source>
</evidence>
<feature type="transmembrane region" description="Helical" evidence="14">
    <location>
        <begin position="286"/>
        <end position="310"/>
    </location>
</feature>
<dbReference type="InterPro" id="IPR038377">
    <property type="entry name" value="Na/Glc_symporter_sf"/>
</dbReference>
<feature type="transmembrane region" description="Helical" evidence="14">
    <location>
        <begin position="162"/>
        <end position="181"/>
    </location>
</feature>
<keyword evidence="3" id="KW-0813">Transport</keyword>
<evidence type="ECO:0000256" key="11">
    <source>
        <dbReference type="ARBA" id="ARBA00023201"/>
    </source>
</evidence>
<dbReference type="Gene3D" id="1.20.1730.10">
    <property type="entry name" value="Sodium/glucose cotransporter"/>
    <property type="match status" value="1"/>
</dbReference>
<evidence type="ECO:0000256" key="12">
    <source>
        <dbReference type="ARBA" id="ARBA00033708"/>
    </source>
</evidence>
<dbReference type="PANTHER" id="PTHR48086">
    <property type="entry name" value="SODIUM/PROLINE SYMPORTER-RELATED"/>
    <property type="match status" value="1"/>
</dbReference>
<keyword evidence="5 14" id="KW-0812">Transmembrane</keyword>
<organism evidence="15">
    <name type="scientific">Eiseniibacteriota bacterium</name>
    <dbReference type="NCBI Taxonomy" id="2212470"/>
    <lineage>
        <taxon>Bacteria</taxon>
        <taxon>Candidatus Eiseniibacteriota</taxon>
    </lineage>
</organism>
<dbReference type="Pfam" id="PF00474">
    <property type="entry name" value="SSF"/>
    <property type="match status" value="1"/>
</dbReference>
<evidence type="ECO:0000256" key="8">
    <source>
        <dbReference type="ARBA" id="ARBA00023053"/>
    </source>
</evidence>
<name>A0A7V2AUE5_UNCEI</name>
<keyword evidence="7 14" id="KW-1133">Transmembrane helix</keyword>
<reference evidence="15" key="1">
    <citation type="journal article" date="2020" name="mSystems">
        <title>Genome- and Community-Level Interaction Insights into Carbon Utilization and Element Cycling Functions of Hydrothermarchaeota in Hydrothermal Sediment.</title>
        <authorList>
            <person name="Zhou Z."/>
            <person name="Liu Y."/>
            <person name="Xu W."/>
            <person name="Pan J."/>
            <person name="Luo Z.H."/>
            <person name="Li M."/>
        </authorList>
    </citation>
    <scope>NUCLEOTIDE SEQUENCE [LARGE SCALE GENOMIC DNA]</scope>
    <source>
        <strain evidence="15">SpSt-1233</strain>
    </source>
</reference>
<feature type="transmembrane region" description="Helical" evidence="14">
    <location>
        <begin position="342"/>
        <end position="362"/>
    </location>
</feature>
<comment type="similarity">
    <text evidence="2 13">Belongs to the sodium:solute symporter (SSF) (TC 2.A.21) family.</text>
</comment>
<gene>
    <name evidence="15" type="ORF">ENO08_03380</name>
</gene>
<keyword evidence="6" id="KW-0769">Symport</keyword>
<comment type="subcellular location">
    <subcellularLocation>
        <location evidence="1">Cell membrane</location>
        <topology evidence="1">Multi-pass membrane protein</topology>
    </subcellularLocation>
</comment>
<keyword evidence="11" id="KW-0739">Sodium transport</keyword>
<evidence type="ECO:0000256" key="2">
    <source>
        <dbReference type="ARBA" id="ARBA00006434"/>
    </source>
</evidence>
<feature type="transmembrane region" description="Helical" evidence="14">
    <location>
        <begin position="126"/>
        <end position="150"/>
    </location>
</feature>
<evidence type="ECO:0000256" key="7">
    <source>
        <dbReference type="ARBA" id="ARBA00022989"/>
    </source>
</evidence>
<dbReference type="InterPro" id="IPR050277">
    <property type="entry name" value="Sodium:Solute_Symporter"/>
</dbReference>
<feature type="transmembrane region" description="Helical" evidence="14">
    <location>
        <begin position="261"/>
        <end position="280"/>
    </location>
</feature>
<evidence type="ECO:0000256" key="1">
    <source>
        <dbReference type="ARBA" id="ARBA00004651"/>
    </source>
</evidence>
<keyword evidence="10 14" id="KW-0472">Membrane</keyword>
<dbReference type="EMBL" id="DSEC01000240">
    <property type="protein sequence ID" value="HER43481.1"/>
    <property type="molecule type" value="Genomic_DNA"/>
</dbReference>
<feature type="transmembrane region" description="Helical" evidence="14">
    <location>
        <begin position="214"/>
        <end position="240"/>
    </location>
</feature>
<evidence type="ECO:0000313" key="15">
    <source>
        <dbReference type="EMBL" id="HER43481.1"/>
    </source>
</evidence>
<comment type="caution">
    <text evidence="15">The sequence shown here is derived from an EMBL/GenBank/DDBJ whole genome shotgun (WGS) entry which is preliminary data.</text>
</comment>